<feature type="compositionally biased region" description="Polar residues" evidence="1">
    <location>
        <begin position="135"/>
        <end position="152"/>
    </location>
</feature>
<protein>
    <submittedName>
        <fullName evidence="2">Uncharacterized protein</fullName>
    </submittedName>
</protein>
<proteinExistence type="predicted"/>
<dbReference type="EMBL" id="CP055981">
    <property type="protein sequence ID" value="QMS40507.1"/>
    <property type="molecule type" value="Genomic_DNA"/>
</dbReference>
<evidence type="ECO:0000313" key="5">
    <source>
        <dbReference type="Proteomes" id="UP000514754"/>
    </source>
</evidence>
<dbReference type="InterPro" id="IPR057869">
    <property type="entry name" value="HP1_YO34"/>
</dbReference>
<dbReference type="Pfam" id="PF25759">
    <property type="entry name" value="HP1_ORF34"/>
    <property type="match status" value="1"/>
</dbReference>
<dbReference type="Proteomes" id="UP000514754">
    <property type="component" value="Chromosome"/>
</dbReference>
<evidence type="ECO:0000313" key="4">
    <source>
        <dbReference type="Proteomes" id="UP000514533"/>
    </source>
</evidence>
<sequence>MTQMIVLALDGEAILLRNITVSATMQLPDKDMSGQSTSTTSAQQGNKAKELRVSGVIDFNDEAILTRIFQLAEATESNGAKKTYRIANATAKAINMRQGVFSGGIDATEQQGKMHWQITFTLREKLSVPEKASARSGSQKTIARQQTQNGSEQVPDKGMNTQSSFWKKINDAVGSGLDAVGIGSVKEEGKT</sequence>
<dbReference type="AlphaFoldDB" id="A0A2T3S4B3"/>
<dbReference type="Proteomes" id="UP000514533">
    <property type="component" value="Chromosome"/>
</dbReference>
<evidence type="ECO:0000256" key="1">
    <source>
        <dbReference type="SAM" id="MobiDB-lite"/>
    </source>
</evidence>
<dbReference type="EMBL" id="CP057906">
    <property type="protein sequence ID" value="QMO43302.1"/>
    <property type="molecule type" value="Genomic_DNA"/>
</dbReference>
<organism evidence="2 5">
    <name type="scientific">Escherichia coli</name>
    <dbReference type="NCBI Taxonomy" id="562"/>
    <lineage>
        <taxon>Bacteria</taxon>
        <taxon>Pseudomonadati</taxon>
        <taxon>Pseudomonadota</taxon>
        <taxon>Gammaproteobacteria</taxon>
        <taxon>Enterobacterales</taxon>
        <taxon>Enterobacteriaceae</taxon>
        <taxon>Escherichia</taxon>
    </lineage>
</organism>
<reference evidence="4 5" key="1">
    <citation type="submission" date="2020-06" db="EMBL/GenBank/DDBJ databases">
        <title>REHAB project genomes.</title>
        <authorList>
            <person name="Shaw L.P."/>
        </authorList>
    </citation>
    <scope>NUCLEOTIDE SEQUENCE [LARGE SCALE GENOMIC DNA]</scope>
    <source>
        <strain evidence="3 4">RHB01-C20</strain>
        <strain evidence="2 5">RHB10-C12</strain>
    </source>
</reference>
<evidence type="ECO:0000313" key="2">
    <source>
        <dbReference type="EMBL" id="QMO43302.1"/>
    </source>
</evidence>
<feature type="region of interest" description="Disordered" evidence="1">
    <location>
        <begin position="129"/>
        <end position="163"/>
    </location>
</feature>
<accession>A0A2T3S4B3</accession>
<name>A0A2T3S4B3_ECOLX</name>
<gene>
    <name evidence="3" type="ORF">HVV39_22090</name>
    <name evidence="2" type="ORF">HVW43_24735</name>
</gene>
<dbReference type="RefSeq" id="WP_000192892.1">
    <property type="nucleotide sequence ID" value="NZ_BFGJ01000031.1"/>
</dbReference>
<evidence type="ECO:0000313" key="3">
    <source>
        <dbReference type="EMBL" id="QMS40507.1"/>
    </source>
</evidence>